<gene>
    <name evidence="4" type="ORF">FCH28_06260</name>
</gene>
<organism evidence="4 5">
    <name type="scientific">Streptomyces piniterrae</name>
    <dbReference type="NCBI Taxonomy" id="2571125"/>
    <lineage>
        <taxon>Bacteria</taxon>
        <taxon>Bacillati</taxon>
        <taxon>Actinomycetota</taxon>
        <taxon>Actinomycetes</taxon>
        <taxon>Kitasatosporales</taxon>
        <taxon>Streptomycetaceae</taxon>
        <taxon>Streptomyces</taxon>
    </lineage>
</organism>
<protein>
    <submittedName>
        <fullName evidence="4">FAD-dependent monooxygenase</fullName>
    </submittedName>
</protein>
<dbReference type="InterPro" id="IPR050493">
    <property type="entry name" value="FAD-dep_Monooxygenase_BioMet"/>
</dbReference>
<keyword evidence="1" id="KW-0560">Oxidoreductase</keyword>
<evidence type="ECO:0000313" key="5">
    <source>
        <dbReference type="Proteomes" id="UP000308697"/>
    </source>
</evidence>
<dbReference type="InterPro" id="IPR036188">
    <property type="entry name" value="FAD/NAD-bd_sf"/>
</dbReference>
<accession>A0A4V6WHS0</accession>
<dbReference type="PRINTS" id="PR00420">
    <property type="entry name" value="RNGMNOXGNASE"/>
</dbReference>
<dbReference type="InterPro" id="IPR002938">
    <property type="entry name" value="FAD-bd"/>
</dbReference>
<dbReference type="Gene3D" id="3.50.50.60">
    <property type="entry name" value="FAD/NAD(P)-binding domain"/>
    <property type="match status" value="1"/>
</dbReference>
<evidence type="ECO:0000259" key="3">
    <source>
        <dbReference type="Pfam" id="PF01494"/>
    </source>
</evidence>
<evidence type="ECO:0000313" key="4">
    <source>
        <dbReference type="EMBL" id="TJZ57068.1"/>
    </source>
</evidence>
<dbReference type="Proteomes" id="UP000308697">
    <property type="component" value="Unassembled WGS sequence"/>
</dbReference>
<keyword evidence="5" id="KW-1185">Reference proteome</keyword>
<keyword evidence="2 4" id="KW-0503">Monooxygenase</keyword>
<evidence type="ECO:0000256" key="2">
    <source>
        <dbReference type="ARBA" id="ARBA00023033"/>
    </source>
</evidence>
<proteinExistence type="predicted"/>
<dbReference type="OrthoDB" id="9782160at2"/>
<feature type="domain" description="FAD-binding" evidence="3">
    <location>
        <begin position="5"/>
        <end position="353"/>
    </location>
</feature>
<evidence type="ECO:0000256" key="1">
    <source>
        <dbReference type="ARBA" id="ARBA00023002"/>
    </source>
</evidence>
<dbReference type="Pfam" id="PF01494">
    <property type="entry name" value="FAD_binding_3"/>
    <property type="match status" value="1"/>
</dbReference>
<dbReference type="AlphaFoldDB" id="A0A4V6WHS0"/>
<dbReference type="SUPFAM" id="SSF51905">
    <property type="entry name" value="FAD/NAD(P)-binding domain"/>
    <property type="match status" value="1"/>
</dbReference>
<dbReference type="EMBL" id="SUMB01000002">
    <property type="protein sequence ID" value="TJZ57068.1"/>
    <property type="molecule type" value="Genomic_DNA"/>
</dbReference>
<name>A0A4V6WHS0_9ACTN</name>
<dbReference type="GO" id="GO:0004497">
    <property type="term" value="F:monooxygenase activity"/>
    <property type="evidence" value="ECO:0007669"/>
    <property type="project" value="UniProtKB-KW"/>
</dbReference>
<reference evidence="4 5" key="1">
    <citation type="submission" date="2019-04" db="EMBL/GenBank/DDBJ databases">
        <title>Streptomyces piniterrae sp. nov., a heliquinomycin-producing actinomycete isolated from rhizosphere soil of Pinus yunnanensis.</title>
        <authorList>
            <person name="Zhuang X."/>
            <person name="Zhao J."/>
        </authorList>
    </citation>
    <scope>NUCLEOTIDE SEQUENCE [LARGE SCALE GENOMIC DNA]</scope>
    <source>
        <strain evidence="5">jys28</strain>
    </source>
</reference>
<dbReference type="GO" id="GO:0071949">
    <property type="term" value="F:FAD binding"/>
    <property type="evidence" value="ECO:0007669"/>
    <property type="project" value="InterPro"/>
</dbReference>
<dbReference type="PANTHER" id="PTHR13789">
    <property type="entry name" value="MONOOXYGENASE"/>
    <property type="match status" value="1"/>
</dbReference>
<comment type="caution">
    <text evidence="4">The sequence shown here is derived from an EMBL/GenBank/DDBJ whole genome shotgun (WGS) entry which is preliminary data.</text>
</comment>
<sequence length="394" mass="41575">MTGTTKALIIGGGIAGTVTAMALRKAGIDAEIFEAYPTGADDVGAFLVVFANGLEALRVIDAHGPVVAHSFPAQRVEFLGDRGERLGERPIAGTEQGDGLGPRTLRRAALYQALHTEAIRRGISVRHGKRLVGAETVQAASGRRVVATFADGSRAEGDLLVGADGLHSVTRTLIDPGAPGPRYTGQNTVCGYTRDAKTTLSPDTYTMIFGKRAFFGCTVAPDGEVWWFANVPGSELDRTDPVAVTPAEWRSRVAGLFDDDDTPVAGIVRATGDRIIASNAYDIATTPTWHNDTMVILGDAAHAAAPNAAQGASMAIEDSIVLAKCLRDRPDARSAFAAYEELRRERVEAVVAASAGMAKLTATGAAGRRAAPESRMERGSAGADNWLTGYRIEW</sequence>
<dbReference type="PANTHER" id="PTHR13789:SF309">
    <property type="entry name" value="PUTATIVE (AFU_ORTHOLOGUE AFUA_6G14510)-RELATED"/>
    <property type="match status" value="1"/>
</dbReference>
<dbReference type="RefSeq" id="WP_136738688.1">
    <property type="nucleotide sequence ID" value="NZ_SUMB01000002.1"/>
</dbReference>